<evidence type="ECO:0000256" key="3">
    <source>
        <dbReference type="ARBA" id="ARBA00023134"/>
    </source>
</evidence>
<dbReference type="CDD" id="cd01852">
    <property type="entry name" value="AIG1"/>
    <property type="match status" value="1"/>
</dbReference>
<name>A0A8C2CEX1_CYPCA</name>
<keyword evidence="4" id="KW-0472">Membrane</keyword>
<dbReference type="SUPFAM" id="SSF52540">
    <property type="entry name" value="P-loop containing nucleoside triphosphate hydrolases"/>
    <property type="match status" value="1"/>
</dbReference>
<dbReference type="InterPro" id="IPR027417">
    <property type="entry name" value="P-loop_NTPase"/>
</dbReference>
<evidence type="ECO:0000313" key="7">
    <source>
        <dbReference type="Proteomes" id="UP000694701"/>
    </source>
</evidence>
<dbReference type="Gene3D" id="3.40.50.300">
    <property type="entry name" value="P-loop containing nucleotide triphosphate hydrolases"/>
    <property type="match status" value="1"/>
</dbReference>
<reference evidence="6" key="1">
    <citation type="submission" date="2025-08" db="UniProtKB">
        <authorList>
            <consortium name="Ensembl"/>
        </authorList>
    </citation>
    <scope>IDENTIFICATION</scope>
</reference>
<dbReference type="AlphaFoldDB" id="A0A8C2CEX1"/>
<feature type="transmembrane region" description="Helical" evidence="4">
    <location>
        <begin position="228"/>
        <end position="251"/>
    </location>
</feature>
<comment type="similarity">
    <text evidence="1">Belongs to the TRAFAC class TrmE-Era-EngA-EngB-Septin-like GTPase superfamily. AIG1/Toc34/Toc159-like paraseptin GTPase family. IAN subfamily.</text>
</comment>
<proteinExistence type="inferred from homology"/>
<dbReference type="PANTHER" id="PTHR10903">
    <property type="entry name" value="GTPASE, IMAP FAMILY MEMBER-RELATED"/>
    <property type="match status" value="1"/>
</dbReference>
<dbReference type="GO" id="GO:0005525">
    <property type="term" value="F:GTP binding"/>
    <property type="evidence" value="ECO:0007669"/>
    <property type="project" value="UniProtKB-KW"/>
</dbReference>
<evidence type="ECO:0000313" key="6">
    <source>
        <dbReference type="Ensembl" id="ENSCCRP00020010727.1"/>
    </source>
</evidence>
<evidence type="ECO:0000256" key="1">
    <source>
        <dbReference type="ARBA" id="ARBA00008535"/>
    </source>
</evidence>
<keyword evidence="4" id="KW-1133">Transmembrane helix</keyword>
<dbReference type="Pfam" id="PF04548">
    <property type="entry name" value="AIG1"/>
    <property type="match status" value="1"/>
</dbReference>
<keyword evidence="3" id="KW-0342">GTP-binding</keyword>
<keyword evidence="4" id="KW-0812">Transmembrane</keyword>
<dbReference type="InterPro" id="IPR045058">
    <property type="entry name" value="GIMA/IAN/Toc"/>
</dbReference>
<evidence type="ECO:0000256" key="4">
    <source>
        <dbReference type="SAM" id="Phobius"/>
    </source>
</evidence>
<evidence type="ECO:0000259" key="5">
    <source>
        <dbReference type="PROSITE" id="PS51720"/>
    </source>
</evidence>
<dbReference type="PANTHER" id="PTHR10903:SF188">
    <property type="entry name" value="GTPASE IMAP FAMILY MEMBER 2-LIKE-RELATED"/>
    <property type="match status" value="1"/>
</dbReference>
<evidence type="ECO:0000256" key="2">
    <source>
        <dbReference type="ARBA" id="ARBA00022741"/>
    </source>
</evidence>
<dbReference type="InterPro" id="IPR006703">
    <property type="entry name" value="G_AIG1"/>
</dbReference>
<dbReference type="FunFam" id="3.40.50.300:FF:000366">
    <property type="entry name" value="GTPase, IMAP family member 2"/>
    <property type="match status" value="1"/>
</dbReference>
<dbReference type="Ensembl" id="ENSCCRT00020011907.1">
    <property type="protein sequence ID" value="ENSCCRP00020010727.1"/>
    <property type="gene ID" value="ENSCCRG00020005472.1"/>
</dbReference>
<organism evidence="6 7">
    <name type="scientific">Cyprinus carpio</name>
    <name type="common">Common carp</name>
    <dbReference type="NCBI Taxonomy" id="7962"/>
    <lineage>
        <taxon>Eukaryota</taxon>
        <taxon>Metazoa</taxon>
        <taxon>Chordata</taxon>
        <taxon>Craniata</taxon>
        <taxon>Vertebrata</taxon>
        <taxon>Euteleostomi</taxon>
        <taxon>Actinopterygii</taxon>
        <taxon>Neopterygii</taxon>
        <taxon>Teleostei</taxon>
        <taxon>Ostariophysi</taxon>
        <taxon>Cypriniformes</taxon>
        <taxon>Cyprinidae</taxon>
        <taxon>Cyprininae</taxon>
        <taxon>Cyprinus</taxon>
    </lineage>
</organism>
<accession>A0A8C2CEX1</accession>
<dbReference type="Proteomes" id="UP000694701">
    <property type="component" value="Unplaced"/>
</dbReference>
<protein>
    <recommendedName>
        <fullName evidence="5">AIG1-type G domain-containing protein</fullName>
    </recommendedName>
</protein>
<feature type="transmembrane region" description="Helical" evidence="4">
    <location>
        <begin position="257"/>
        <end position="276"/>
    </location>
</feature>
<dbReference type="PROSITE" id="PS51720">
    <property type="entry name" value="G_AIG1"/>
    <property type="match status" value="1"/>
</dbReference>
<keyword evidence="2" id="KW-0547">Nucleotide-binding</keyword>
<sequence length="280" mass="31580">MFSFLESEEAPESQELRIVLLGVSGARKSSTANAILGREAFEEIRTRESEKQRGRVESRNISVIDTPGLYDTSISEEELKAEIEKCIYMSAPGPHAFLLVIRLDDRFTKEQKKKTLKWIQKNFGEGAARYTIILFTHADVLKEKSLDEYVKDSPAHQILIDSCSGRFHSFNNEDMRNRSQVTELLEKIEKMVKENEGKHYTSEIYKKPQERIEQEAWKQQMRDYGTKALTFIGGCTVAAGVVAAGGAVAGGSICIDSLLHTVLDCIFCILIVKKIIIINK</sequence>
<feature type="domain" description="AIG1-type G" evidence="5">
    <location>
        <begin position="13"/>
        <end position="209"/>
    </location>
</feature>